<comment type="caution">
    <text evidence="2">The sequence shown here is derived from an EMBL/GenBank/DDBJ whole genome shotgun (WGS) entry which is preliminary data.</text>
</comment>
<keyword evidence="3" id="KW-1185">Reference proteome</keyword>
<feature type="domain" description="Reverse transcriptase zinc-binding" evidence="1">
    <location>
        <begin position="6"/>
        <end position="34"/>
    </location>
</feature>
<evidence type="ECO:0000313" key="3">
    <source>
        <dbReference type="Proteomes" id="UP000467841"/>
    </source>
</evidence>
<dbReference type="OrthoDB" id="1040744at2759"/>
<dbReference type="InterPro" id="IPR026960">
    <property type="entry name" value="RVT-Znf"/>
</dbReference>
<name>A0A6D2IVS9_9BRAS</name>
<sequence>MRVLGQDQACLYCGERDESRDHLFFACPYTYTLWWTMAAELLGNSASPDWNQTLQYIISQGSDTMDSILLRLLFQTIVYHLWRERNMRRHQTSWAPIHQLGLLVDKSMRNRISSLNYKFPHKFEGLLRRWFEIRRLP</sequence>
<evidence type="ECO:0000313" key="2">
    <source>
        <dbReference type="EMBL" id="CAA7030699.1"/>
    </source>
</evidence>
<dbReference type="Proteomes" id="UP000467841">
    <property type="component" value="Unassembled WGS sequence"/>
</dbReference>
<evidence type="ECO:0000259" key="1">
    <source>
        <dbReference type="Pfam" id="PF13966"/>
    </source>
</evidence>
<proteinExistence type="predicted"/>
<gene>
    <name evidence="2" type="ORF">MERR_LOCUS17934</name>
</gene>
<dbReference type="Pfam" id="PF13966">
    <property type="entry name" value="zf-RVT"/>
    <property type="match status" value="1"/>
</dbReference>
<dbReference type="AlphaFoldDB" id="A0A6D2IVS9"/>
<organism evidence="2 3">
    <name type="scientific">Microthlaspi erraticum</name>
    <dbReference type="NCBI Taxonomy" id="1685480"/>
    <lineage>
        <taxon>Eukaryota</taxon>
        <taxon>Viridiplantae</taxon>
        <taxon>Streptophyta</taxon>
        <taxon>Embryophyta</taxon>
        <taxon>Tracheophyta</taxon>
        <taxon>Spermatophyta</taxon>
        <taxon>Magnoliopsida</taxon>
        <taxon>eudicotyledons</taxon>
        <taxon>Gunneridae</taxon>
        <taxon>Pentapetalae</taxon>
        <taxon>rosids</taxon>
        <taxon>malvids</taxon>
        <taxon>Brassicales</taxon>
        <taxon>Brassicaceae</taxon>
        <taxon>Coluteocarpeae</taxon>
        <taxon>Microthlaspi</taxon>
    </lineage>
</organism>
<reference evidence="2" key="1">
    <citation type="submission" date="2020-01" db="EMBL/GenBank/DDBJ databases">
        <authorList>
            <person name="Mishra B."/>
        </authorList>
    </citation>
    <scope>NUCLEOTIDE SEQUENCE [LARGE SCALE GENOMIC DNA]</scope>
</reference>
<accession>A0A6D2IVS9</accession>
<dbReference type="EMBL" id="CACVBM020001096">
    <property type="protein sequence ID" value="CAA7030699.1"/>
    <property type="molecule type" value="Genomic_DNA"/>
</dbReference>
<protein>
    <recommendedName>
        <fullName evidence="1">Reverse transcriptase zinc-binding domain-containing protein</fullName>
    </recommendedName>
</protein>